<sequence length="98" mass="11622">MDPNYYHQVSWNCVNNYVGIRTKDNMYHDGFISHVDQDGLTLAIPSDQMMTQMSGMPTQPSVYRQFGFQPGFFPRRRFFPRRIPFGFIDDLFLLPFFL</sequence>
<name>A0AAJ2K035_9BACL</name>
<accession>A0AAJ2K035</accession>
<proteinExistence type="predicted"/>
<keyword evidence="1" id="KW-0418">Kinase</keyword>
<reference evidence="2" key="1">
    <citation type="submission" date="2023-09" db="EMBL/GenBank/DDBJ databases">
        <title>Paenibacillus sp. chi10 Genome sequencing and assembly.</title>
        <authorList>
            <person name="Kim I."/>
        </authorList>
    </citation>
    <scope>NUCLEOTIDE SEQUENCE [LARGE SCALE GENOMIC DNA]</scope>
    <source>
        <strain evidence="2">chi10</strain>
    </source>
</reference>
<dbReference type="GO" id="GO:0016301">
    <property type="term" value="F:kinase activity"/>
    <property type="evidence" value="ECO:0007669"/>
    <property type="project" value="UniProtKB-KW"/>
</dbReference>
<dbReference type="EMBL" id="JAVYAA010000003">
    <property type="protein sequence ID" value="MDT8977602.1"/>
    <property type="molecule type" value="Genomic_DNA"/>
</dbReference>
<evidence type="ECO:0000313" key="2">
    <source>
        <dbReference type="Proteomes" id="UP001250538"/>
    </source>
</evidence>
<gene>
    <name evidence="1" type="ORF">RQP50_15290</name>
</gene>
<evidence type="ECO:0000313" key="1">
    <source>
        <dbReference type="EMBL" id="MDT8977602.1"/>
    </source>
</evidence>
<dbReference type="Proteomes" id="UP001250538">
    <property type="component" value="Unassembled WGS sequence"/>
</dbReference>
<dbReference type="RefSeq" id="WP_072729582.1">
    <property type="nucleotide sequence ID" value="NZ_JAVYAA010000003.1"/>
</dbReference>
<keyword evidence="1" id="KW-0808">Transferase</keyword>
<comment type="caution">
    <text evidence="1">The sequence shown here is derived from an EMBL/GenBank/DDBJ whole genome shotgun (WGS) entry which is preliminary data.</text>
</comment>
<organism evidence="1 2">
    <name type="scientific">Paenibacillus suaedae</name>
    <dbReference type="NCBI Taxonomy" id="3077233"/>
    <lineage>
        <taxon>Bacteria</taxon>
        <taxon>Bacillati</taxon>
        <taxon>Bacillota</taxon>
        <taxon>Bacilli</taxon>
        <taxon>Bacillales</taxon>
        <taxon>Paenibacillaceae</taxon>
        <taxon>Paenibacillus</taxon>
    </lineage>
</organism>
<keyword evidence="2" id="KW-1185">Reference proteome</keyword>
<protein>
    <submittedName>
        <fullName evidence="1">Phosphatidylinositol kinase</fullName>
    </submittedName>
</protein>
<dbReference type="AlphaFoldDB" id="A0AAJ2K035"/>